<dbReference type="RefSeq" id="WP_317136603.1">
    <property type="nucleotide sequence ID" value="NZ_CP043875.1"/>
</dbReference>
<dbReference type="InterPro" id="IPR050545">
    <property type="entry name" value="Mycobact_MmpL"/>
</dbReference>
<keyword evidence="2" id="KW-1003">Cell membrane</keyword>
<dbReference type="PANTHER" id="PTHR33406:SF13">
    <property type="entry name" value="MEMBRANE PROTEIN YDFJ"/>
    <property type="match status" value="1"/>
</dbReference>
<dbReference type="InterPro" id="IPR004869">
    <property type="entry name" value="MMPL_dom"/>
</dbReference>
<evidence type="ECO:0000256" key="6">
    <source>
        <dbReference type="SAM" id="Phobius"/>
    </source>
</evidence>
<dbReference type="GeneID" id="85230679"/>
<feature type="transmembrane region" description="Helical" evidence="6">
    <location>
        <begin position="653"/>
        <end position="673"/>
    </location>
</feature>
<dbReference type="InterPro" id="IPR000731">
    <property type="entry name" value="SSD"/>
</dbReference>
<evidence type="ECO:0000256" key="2">
    <source>
        <dbReference type="ARBA" id="ARBA00022475"/>
    </source>
</evidence>
<evidence type="ECO:0000256" key="5">
    <source>
        <dbReference type="ARBA" id="ARBA00023136"/>
    </source>
</evidence>
<name>A0AA97I571_9EURY</name>
<sequence length="790" mass="85960">MKSLFALIANTINKRPFVVAGLIVAVLLFAMYGATMTTMKTGSDTYLDKTKPVGSLLNHYTDIFGSDSIIIIVEGDDVTTPGVVKYLDNLEEDLRNERYIDSVTGLPDILRQANGGVLPLSVAEIDEAVENTPAEYTRVILPSKTMTLISVPLQTGMPESAEDGVVGTVNSLIKMSFPPAGITLEASGSPAFNIEMKEDMNKNMGTLISLAMILMVVAMLFLFGHVRYRMLPVFVVFCGIILTFGFMGIAGIGISSIVVAAFPVLIGIGIDYAIQFHSRFDEEIRKSTTKEAVYTTITSSGPAILLAMIATGLGFVALSALAPAPMVGDFGIICIIGIVCCYLSAMVIVPTFGTIVKYKPKTEVNLSDDAEPCQLEWKGCDKDPKTREGSKGSLMEKYDKFLGGVAVKIAKNPVPVIIILLMLAVVGIQLDGKVIIDTDEDSMVPQNMPAKITMDKIGRVIGSTNTITLYIKADSVKDPDTIKWLYDFGEYASSKHDDLTGARSIATYLMMYNDGVLPSDKKTLDDVWDKIPKSTKESYLYGNTEAVIQFSMKDISIPATQELISDMQQDLDWYVMHPGMTADYTGQMVMFTDLINGIKDTKNPMTYLGFILILAFLLLSYRKFSAVSPLIPIIMIVGWNGLIMYSLDLKYSLLTATLGAMTIGIASEYTILIMERYMEEKEKGMDMYTAVQTAIQKIGTAVTISGLTTVFGFSALLLSTSPVIQNFGTVTVITVGFSLIGAIVVMPAVISLLESANIDKSEKSRKSLKKSEKSSGFYAMISRFIKSVTG</sequence>
<protein>
    <submittedName>
        <fullName evidence="8">RND family transporter</fullName>
    </submittedName>
</protein>
<feature type="transmembrane region" description="Helical" evidence="6">
    <location>
        <begin position="604"/>
        <end position="621"/>
    </location>
</feature>
<feature type="transmembrane region" description="Helical" evidence="6">
    <location>
        <begin position="256"/>
        <end position="274"/>
    </location>
</feature>
<dbReference type="Gene3D" id="1.20.1640.10">
    <property type="entry name" value="Multidrug efflux transporter AcrB transmembrane domain"/>
    <property type="match status" value="2"/>
</dbReference>
<dbReference type="SUPFAM" id="SSF82866">
    <property type="entry name" value="Multidrug efflux transporter AcrB transmembrane domain"/>
    <property type="match status" value="2"/>
</dbReference>
<reference evidence="8 9" key="1">
    <citation type="submission" date="2019-09" db="EMBL/GenBank/DDBJ databases">
        <title>The complete genome of Methanoplanus sp. FWC-SCC4.</title>
        <authorList>
            <person name="Chen S.-C."/>
            <person name="Zhou Y.-Z."/>
            <person name="Lai M.-C."/>
        </authorList>
    </citation>
    <scope>NUCLEOTIDE SEQUENCE [LARGE SCALE GENOMIC DNA]</scope>
    <source>
        <strain evidence="8 9">FWC-SCC4</strain>
    </source>
</reference>
<dbReference type="EMBL" id="CP043875">
    <property type="protein sequence ID" value="WOF17146.1"/>
    <property type="molecule type" value="Genomic_DNA"/>
</dbReference>
<dbReference type="GO" id="GO:0005886">
    <property type="term" value="C:plasma membrane"/>
    <property type="evidence" value="ECO:0007669"/>
    <property type="project" value="UniProtKB-SubCell"/>
</dbReference>
<feature type="transmembrane region" description="Helical" evidence="6">
    <location>
        <begin position="230"/>
        <end position="250"/>
    </location>
</feature>
<evidence type="ECO:0000256" key="1">
    <source>
        <dbReference type="ARBA" id="ARBA00004651"/>
    </source>
</evidence>
<accession>A0AA97I571</accession>
<dbReference type="AlphaFoldDB" id="A0AA97I571"/>
<feature type="transmembrane region" description="Helical" evidence="6">
    <location>
        <begin position="414"/>
        <end position="430"/>
    </location>
</feature>
<feature type="transmembrane region" description="Helical" evidence="6">
    <location>
        <begin position="330"/>
        <end position="352"/>
    </location>
</feature>
<evidence type="ECO:0000313" key="9">
    <source>
        <dbReference type="Proteomes" id="UP001301797"/>
    </source>
</evidence>
<feature type="transmembrane region" description="Helical" evidence="6">
    <location>
        <begin position="730"/>
        <end position="753"/>
    </location>
</feature>
<feature type="transmembrane region" description="Helical" evidence="6">
    <location>
        <begin position="694"/>
        <end position="718"/>
    </location>
</feature>
<evidence type="ECO:0000313" key="8">
    <source>
        <dbReference type="EMBL" id="WOF17146.1"/>
    </source>
</evidence>
<proteinExistence type="predicted"/>
<feature type="transmembrane region" description="Helical" evidence="6">
    <location>
        <begin position="204"/>
        <end position="223"/>
    </location>
</feature>
<dbReference type="PROSITE" id="PS50156">
    <property type="entry name" value="SSD"/>
    <property type="match status" value="2"/>
</dbReference>
<evidence type="ECO:0000256" key="4">
    <source>
        <dbReference type="ARBA" id="ARBA00022989"/>
    </source>
</evidence>
<dbReference type="Proteomes" id="UP001301797">
    <property type="component" value="Chromosome"/>
</dbReference>
<evidence type="ECO:0000259" key="7">
    <source>
        <dbReference type="PROSITE" id="PS50156"/>
    </source>
</evidence>
<comment type="subcellular location">
    <subcellularLocation>
        <location evidence="1">Cell membrane</location>
        <topology evidence="1">Multi-pass membrane protein</topology>
    </subcellularLocation>
</comment>
<evidence type="ECO:0000256" key="3">
    <source>
        <dbReference type="ARBA" id="ARBA00022692"/>
    </source>
</evidence>
<dbReference type="PANTHER" id="PTHR33406">
    <property type="entry name" value="MEMBRANE PROTEIN MJ1562-RELATED"/>
    <property type="match status" value="1"/>
</dbReference>
<gene>
    <name evidence="8" type="ORF">F1737_10880</name>
</gene>
<organism evidence="8 9">
    <name type="scientific">Methanochimaera problematica</name>
    <dbReference type="NCBI Taxonomy" id="2609417"/>
    <lineage>
        <taxon>Archaea</taxon>
        <taxon>Methanobacteriati</taxon>
        <taxon>Methanobacteriota</taxon>
        <taxon>Stenosarchaea group</taxon>
        <taxon>Methanomicrobia</taxon>
        <taxon>Methanomicrobiales</taxon>
        <taxon>Methanomicrobiaceae</taxon>
        <taxon>Methanochimaera</taxon>
    </lineage>
</organism>
<feature type="domain" description="SSD" evidence="7">
    <location>
        <begin position="233"/>
        <end position="355"/>
    </location>
</feature>
<keyword evidence="5 6" id="KW-0472">Membrane</keyword>
<keyword evidence="4 6" id="KW-1133">Transmembrane helix</keyword>
<keyword evidence="9" id="KW-1185">Reference proteome</keyword>
<dbReference type="KEGG" id="mefw:F1737_10880"/>
<keyword evidence="3 6" id="KW-0812">Transmembrane</keyword>
<dbReference type="NCBIfam" id="TIGR00921">
    <property type="entry name" value="2A067"/>
    <property type="match status" value="1"/>
</dbReference>
<feature type="domain" description="SSD" evidence="7">
    <location>
        <begin position="613"/>
        <end position="752"/>
    </location>
</feature>
<feature type="transmembrane region" description="Helical" evidence="6">
    <location>
        <begin position="294"/>
        <end position="318"/>
    </location>
</feature>
<dbReference type="Pfam" id="PF03176">
    <property type="entry name" value="MMPL"/>
    <property type="match status" value="2"/>
</dbReference>
<feature type="transmembrane region" description="Helical" evidence="6">
    <location>
        <begin position="628"/>
        <end position="647"/>
    </location>
</feature>